<evidence type="ECO:0000256" key="5">
    <source>
        <dbReference type="PIRSR" id="PIRSR602401-1"/>
    </source>
</evidence>
<dbReference type="Gene3D" id="1.10.630.10">
    <property type="entry name" value="Cytochrome P450"/>
    <property type="match status" value="1"/>
</dbReference>
<sequence>MDFSFGLVSLSATVALGLLVLYCVSRIFRRGSNHKKRYPPVAGTVFHQFHNFRRLHDYHTELSRKHKTFKLLAPFRQQIYTSDPTVVEYILRTNFPNYGKGLFNYQNLKDLFGDGIFAVDGDKWRHQRKLASYEFTTKVLRDFSGAVFQSNAAKLAHIISKSVIVNKILNIQDLFMKSTMDSIFKVGFGMDLDCLHDSNDGSIFANAFDDSSELIMLRYVNVFWKIMKLLNIGSEAILKERIKVVNDFVYKLIDKRVEQCSNGRNDLVKKDDILSRFLEESKKDPQNMTYQYLRDIVLNFLIAGKDTTAGTLSWLFYMLCKNPSIQEKISQEVKQVTKANEDATFDDFAKSITDESLNKMHYLHAALSETLRLYPAVPLDNKVCFSDDILPNGFNVRKGDIVFYQPYAMGRMEYLWGKDAECFRPERWLDDNGIFQAESPYKFTAFQAGPRICLGKEFAYRQMKIFAAVLLRFFVFTLSDEKKVANYRTTITLHIDQGLHLHAVLR</sequence>
<dbReference type="RefSeq" id="XP_010933914.1">
    <property type="nucleotide sequence ID" value="XM_010935612.2"/>
</dbReference>
<dbReference type="PRINTS" id="PR00463">
    <property type="entry name" value="EP450I"/>
</dbReference>
<dbReference type="GO" id="GO:0004497">
    <property type="term" value="F:monooxygenase activity"/>
    <property type="evidence" value="ECO:0007669"/>
    <property type="project" value="InterPro"/>
</dbReference>
<evidence type="ECO:0000313" key="7">
    <source>
        <dbReference type="Proteomes" id="UP000504607"/>
    </source>
</evidence>
<proteinExistence type="inferred from homology"/>
<keyword evidence="6" id="KW-0812">Transmembrane</keyword>
<dbReference type="PRINTS" id="PR00385">
    <property type="entry name" value="P450"/>
</dbReference>
<accession>A0A6I9RX52</accession>
<keyword evidence="4 5" id="KW-0408">Iron</keyword>
<evidence type="ECO:0000256" key="4">
    <source>
        <dbReference type="ARBA" id="ARBA00023004"/>
    </source>
</evidence>
<dbReference type="AlphaFoldDB" id="A0A6I9RX52"/>
<comment type="similarity">
    <text evidence="1">Belongs to the cytochrome P450 family.</text>
</comment>
<dbReference type="InterPro" id="IPR001128">
    <property type="entry name" value="Cyt_P450"/>
</dbReference>
<evidence type="ECO:0000256" key="1">
    <source>
        <dbReference type="ARBA" id="ARBA00010617"/>
    </source>
</evidence>
<dbReference type="InParanoid" id="A0A6I9RX52"/>
<evidence type="ECO:0000256" key="2">
    <source>
        <dbReference type="ARBA" id="ARBA00022723"/>
    </source>
</evidence>
<feature type="transmembrane region" description="Helical" evidence="6">
    <location>
        <begin position="6"/>
        <end position="28"/>
    </location>
</feature>
<evidence type="ECO:0000313" key="8">
    <source>
        <dbReference type="RefSeq" id="XP_010933914.1"/>
    </source>
</evidence>
<keyword evidence="2 5" id="KW-0479">Metal-binding</keyword>
<dbReference type="FunCoup" id="A0A6I9RX52">
    <property type="interactions" value="1474"/>
</dbReference>
<evidence type="ECO:0000256" key="6">
    <source>
        <dbReference type="SAM" id="Phobius"/>
    </source>
</evidence>
<dbReference type="OrthoDB" id="1470350at2759"/>
<name>A0A6I9RX52_ELAGV</name>
<dbReference type="SUPFAM" id="SSF48264">
    <property type="entry name" value="Cytochrome P450"/>
    <property type="match status" value="1"/>
</dbReference>
<keyword evidence="5" id="KW-0349">Heme</keyword>
<comment type="cofactor">
    <cofactor evidence="5">
        <name>heme</name>
        <dbReference type="ChEBI" id="CHEBI:30413"/>
    </cofactor>
</comment>
<dbReference type="GO" id="GO:0020037">
    <property type="term" value="F:heme binding"/>
    <property type="evidence" value="ECO:0007669"/>
    <property type="project" value="InterPro"/>
</dbReference>
<keyword evidence="7" id="KW-1185">Reference proteome</keyword>
<reference evidence="8" key="1">
    <citation type="submission" date="2025-08" db="UniProtKB">
        <authorList>
            <consortium name="RefSeq"/>
        </authorList>
    </citation>
    <scope>IDENTIFICATION</scope>
</reference>
<feature type="binding site" description="axial binding residue" evidence="5">
    <location>
        <position position="453"/>
    </location>
    <ligand>
        <name>heme</name>
        <dbReference type="ChEBI" id="CHEBI:30413"/>
    </ligand>
    <ligandPart>
        <name>Fe</name>
        <dbReference type="ChEBI" id="CHEBI:18248"/>
    </ligandPart>
</feature>
<keyword evidence="3" id="KW-0560">Oxidoreductase</keyword>
<evidence type="ECO:0000256" key="3">
    <source>
        <dbReference type="ARBA" id="ARBA00023002"/>
    </source>
</evidence>
<dbReference type="InterPro" id="IPR002401">
    <property type="entry name" value="Cyt_P450_E_grp-I"/>
</dbReference>
<dbReference type="CDD" id="cd11064">
    <property type="entry name" value="CYP86A"/>
    <property type="match status" value="1"/>
</dbReference>
<dbReference type="Pfam" id="PF00067">
    <property type="entry name" value="p450"/>
    <property type="match status" value="1"/>
</dbReference>
<dbReference type="GO" id="GO:0016705">
    <property type="term" value="F:oxidoreductase activity, acting on paired donors, with incorporation or reduction of molecular oxygen"/>
    <property type="evidence" value="ECO:0007669"/>
    <property type="project" value="InterPro"/>
</dbReference>
<dbReference type="PANTHER" id="PTHR24296">
    <property type="entry name" value="CYTOCHROME P450"/>
    <property type="match status" value="1"/>
</dbReference>
<keyword evidence="6" id="KW-0472">Membrane</keyword>
<dbReference type="InterPro" id="IPR036396">
    <property type="entry name" value="Cyt_P450_sf"/>
</dbReference>
<dbReference type="GO" id="GO:0005506">
    <property type="term" value="F:iron ion binding"/>
    <property type="evidence" value="ECO:0007669"/>
    <property type="project" value="InterPro"/>
</dbReference>
<protein>
    <submittedName>
        <fullName evidence="8">Cytochrome P450 704C1</fullName>
    </submittedName>
</protein>
<keyword evidence="6" id="KW-1133">Transmembrane helix</keyword>
<dbReference type="KEGG" id="egu:105054166"/>
<dbReference type="GeneID" id="105054166"/>
<organism evidence="7 8">
    <name type="scientific">Elaeis guineensis var. tenera</name>
    <name type="common">Oil palm</name>
    <dbReference type="NCBI Taxonomy" id="51953"/>
    <lineage>
        <taxon>Eukaryota</taxon>
        <taxon>Viridiplantae</taxon>
        <taxon>Streptophyta</taxon>
        <taxon>Embryophyta</taxon>
        <taxon>Tracheophyta</taxon>
        <taxon>Spermatophyta</taxon>
        <taxon>Magnoliopsida</taxon>
        <taxon>Liliopsida</taxon>
        <taxon>Arecaceae</taxon>
        <taxon>Arecoideae</taxon>
        <taxon>Cocoseae</taxon>
        <taxon>Elaeidinae</taxon>
        <taxon>Elaeis</taxon>
    </lineage>
</organism>
<gene>
    <name evidence="8" type="primary">LOC105054166</name>
</gene>
<dbReference type="Proteomes" id="UP000504607">
    <property type="component" value="Chromosome 11"/>
</dbReference>